<organism evidence="1 2">
    <name type="scientific">Candidatus Nitrosocosmicus arcticus</name>
    <dbReference type="NCBI Taxonomy" id="2035267"/>
    <lineage>
        <taxon>Archaea</taxon>
        <taxon>Nitrososphaerota</taxon>
        <taxon>Nitrososphaeria</taxon>
        <taxon>Nitrososphaerales</taxon>
        <taxon>Nitrososphaeraceae</taxon>
        <taxon>Candidatus Nitrosocosmicus</taxon>
    </lineage>
</organism>
<dbReference type="SUPFAM" id="SSF55282">
    <property type="entry name" value="RL5-like"/>
    <property type="match status" value="1"/>
</dbReference>
<dbReference type="InterPro" id="IPR002739">
    <property type="entry name" value="PAB1135-like"/>
</dbReference>
<reference evidence="1 2" key="1">
    <citation type="journal article" date="2019" name="Front. Microbiol.">
        <title>Ammonia Oxidation by the Arctic Terrestrial Thaumarchaeote Candidatus Nitrosocosmicus arcticus Is Stimulated by Increasing Temperatures.</title>
        <authorList>
            <person name="Alves R.J.E."/>
            <person name="Kerou M."/>
            <person name="Zappe A."/>
            <person name="Bittner R."/>
            <person name="Abby S.S."/>
            <person name="Schmidt H.A."/>
            <person name="Pfeifer K."/>
            <person name="Schleper C."/>
        </authorList>
    </citation>
    <scope>NUCLEOTIDE SEQUENCE [LARGE SCALE GENOMIC DNA]</scope>
    <source>
        <strain evidence="1 2">Kfb</strain>
    </source>
</reference>
<dbReference type="PANTHER" id="PTHR39652">
    <property type="entry name" value="UPF0201 PROTEIN TK1335"/>
    <property type="match status" value="1"/>
</dbReference>
<gene>
    <name evidence="1" type="ORF">NARC_70110</name>
</gene>
<accession>A0A557SV91</accession>
<proteinExistence type="predicted"/>
<dbReference type="Proteomes" id="UP000315289">
    <property type="component" value="Unassembled WGS sequence"/>
</dbReference>
<comment type="caution">
    <text evidence="1">The sequence shown here is derived from an EMBL/GenBank/DDBJ whole genome shotgun (WGS) entry which is preliminary data.</text>
</comment>
<dbReference type="PANTHER" id="PTHR39652:SF1">
    <property type="entry name" value="UPF0201 PROTEIN TK1335"/>
    <property type="match status" value="1"/>
</dbReference>
<keyword evidence="2" id="KW-1185">Reference proteome</keyword>
<protein>
    <submittedName>
        <fullName evidence="1">Uncharacterized protein</fullName>
    </submittedName>
</protein>
<sequence length="145" mass="16752">MSIIAGSKKTFLPRRTKMEHESIEVIAITPINLTEDVQKVAFAVKNVLPDSELVIRKNNLYIKMNNFNGLRKIKDKIRSKKTLAVLQRILYNNYNMQSTWFLLNKQAAFSDVVVLVENENESPLGPIKITVNGCELERINEWFEK</sequence>
<dbReference type="InterPro" id="IPR022803">
    <property type="entry name" value="Ribosomal_uL5_dom_sf"/>
</dbReference>
<dbReference type="AlphaFoldDB" id="A0A557SV91"/>
<dbReference type="Pfam" id="PF01877">
    <property type="entry name" value="RNA_binding"/>
    <property type="match status" value="1"/>
</dbReference>
<dbReference type="Gene3D" id="3.30.1440.10">
    <property type="match status" value="1"/>
</dbReference>
<name>A0A557SV91_9ARCH</name>
<evidence type="ECO:0000313" key="1">
    <source>
        <dbReference type="EMBL" id="TVP40529.1"/>
    </source>
</evidence>
<dbReference type="EMBL" id="VOAH01000007">
    <property type="protein sequence ID" value="TVP40529.1"/>
    <property type="molecule type" value="Genomic_DNA"/>
</dbReference>
<evidence type="ECO:0000313" key="2">
    <source>
        <dbReference type="Proteomes" id="UP000315289"/>
    </source>
</evidence>